<keyword evidence="10" id="KW-1185">Reference proteome</keyword>
<dbReference type="Gene3D" id="2.150.10.10">
    <property type="entry name" value="Serralysin-like metalloprotease, C-terminal"/>
    <property type="match status" value="4"/>
</dbReference>
<dbReference type="GO" id="GO:0016020">
    <property type="term" value="C:membrane"/>
    <property type="evidence" value="ECO:0007669"/>
    <property type="project" value="UniProtKB-SubCell"/>
</dbReference>
<name>A0A3D9H1I7_9PROT</name>
<dbReference type="InterPro" id="IPR003995">
    <property type="entry name" value="RTX_toxin_determinant-A"/>
</dbReference>
<dbReference type="Proteomes" id="UP000256845">
    <property type="component" value="Unassembled WGS sequence"/>
</dbReference>
<keyword evidence="5" id="KW-0677">Repeat</keyword>
<dbReference type="PROSITE" id="PS00330">
    <property type="entry name" value="HEMOLYSIN_CALCIUM"/>
    <property type="match status" value="4"/>
</dbReference>
<dbReference type="GO" id="GO:0090729">
    <property type="term" value="F:toxin activity"/>
    <property type="evidence" value="ECO:0007669"/>
    <property type="project" value="UniProtKB-KW"/>
</dbReference>
<evidence type="ECO:0000256" key="1">
    <source>
        <dbReference type="ARBA" id="ARBA00004370"/>
    </source>
</evidence>
<evidence type="ECO:0000256" key="6">
    <source>
        <dbReference type="ARBA" id="ARBA00023026"/>
    </source>
</evidence>
<evidence type="ECO:0000256" key="7">
    <source>
        <dbReference type="ARBA" id="ARBA00023136"/>
    </source>
</evidence>
<dbReference type="GO" id="GO:0005576">
    <property type="term" value="C:extracellular region"/>
    <property type="evidence" value="ECO:0007669"/>
    <property type="project" value="UniProtKB-SubCell"/>
</dbReference>
<dbReference type="AlphaFoldDB" id="A0A3D9H1I7"/>
<comment type="caution">
    <text evidence="9">The sequence shown here is derived from an EMBL/GenBank/DDBJ whole genome shotgun (WGS) entry which is preliminary data.</text>
</comment>
<sequence length="968" mass="100572">MTDYTLTGTSGDDTVSDYHHQPDGGGLVGGLDSYGVSLDGSTQKSQKLVAFDVTFYGGSGDDILHANHLDYDFYGGGDDDTYILEDPAVAGSFYGGSGTDTLDYSNWTWDTEVDLVNNEASSLSAISSIENVSGSSGVDTITGNGSVNTLSGNDGGDLIYGGGGNDALFGGRGQDTLYGGSGDDIIDAGERTGSDIDLVTTGSGRDIIFSGGLSDIVIETAGTDFLDWNPTTFLTYSAGLLNISNPFIGYAASLGANLASQLVNSLVDNDSTTITQDEQDYVHVTDFDSRSDVFVYTGATSEAPDFTAQYFDGTVRIETDTTAGSNGGLIGKLELDSSLISEITATTGMSASSVRQQVAESIADNALIIKRINENNYQDGEGNTYSTSVDDGSDVYDLLNGLSLGIGDTIAVYGAYGPQIVQGANISSSGTTNEVILAGSDYSDIIYAGSPTADSADDYKIYVFGYDGADYIKGGTGTAEENAYDRVYGGDGNDTYAYSAVDAQVTFHGGNGNDTVDFSSFNQAITFDLSNSDANLDLTIDSVESVVGTSYADTITGDGQANTLAGNGGADTLYGGSGDDVFTVEYGSDLTGLVIDGGTGDDRVQLSGLTSGLSGDTAEAFIKTLSASTSNAGIELTDYADNIYPLGDTNDVIHGLGGNDFIGGGGGADTLYGGDGNDVLSGRFTGYGGAENDTLYGGAGNDTLIGGGSTQVGTGNDLLYGGSGSDLIYGGDGNDSIYGGSGNDVIHTGGGQDNIFLETGDDSIFLDAGSKVVFLDDASSGTKTFSGFGADPDTVHLIQFTGEYGDLDDWSQSQSGADTVLTHNSNDLTLRLEDFQSGDLNIVQNNEDVVLATNTVICTYMNEMGLITDDVYQWDAEYGRAVLGETVIRGYHAWAIPLVKVLRKSPLLTKAISPFARAWAQEMAHRCDPENHRGSRLGTAILYAGVPLCRMIGILVESQGGKHAENLR</sequence>
<gene>
    <name evidence="9" type="ORF">DFP90_1226</name>
</gene>
<dbReference type="PRINTS" id="PR00313">
    <property type="entry name" value="CABNDNGRPT"/>
</dbReference>
<dbReference type="SUPFAM" id="SSF51120">
    <property type="entry name" value="beta-Roll"/>
    <property type="match status" value="4"/>
</dbReference>
<evidence type="ECO:0000256" key="8">
    <source>
        <dbReference type="SAM" id="MobiDB-lite"/>
    </source>
</evidence>
<dbReference type="InterPro" id="IPR011049">
    <property type="entry name" value="Serralysin-like_metalloprot_C"/>
</dbReference>
<comment type="subcellular location">
    <subcellularLocation>
        <location evidence="1">Membrane</location>
    </subcellularLocation>
    <subcellularLocation>
        <location evidence="2">Secreted</location>
    </subcellularLocation>
</comment>
<dbReference type="PANTHER" id="PTHR38340:SF1">
    <property type="entry name" value="S-LAYER PROTEIN"/>
    <property type="match status" value="1"/>
</dbReference>
<evidence type="ECO:0000256" key="5">
    <source>
        <dbReference type="ARBA" id="ARBA00022737"/>
    </source>
</evidence>
<keyword evidence="3" id="KW-0964">Secreted</keyword>
<dbReference type="EMBL" id="QRDW01000022">
    <property type="protein sequence ID" value="RED43387.1"/>
    <property type="molecule type" value="Genomic_DNA"/>
</dbReference>
<organism evidence="9 10">
    <name type="scientific">Aestuariispira insulae</name>
    <dbReference type="NCBI Taxonomy" id="1461337"/>
    <lineage>
        <taxon>Bacteria</taxon>
        <taxon>Pseudomonadati</taxon>
        <taxon>Pseudomonadota</taxon>
        <taxon>Alphaproteobacteria</taxon>
        <taxon>Rhodospirillales</taxon>
        <taxon>Kiloniellaceae</taxon>
        <taxon>Aestuariispira</taxon>
    </lineage>
</organism>
<keyword evidence="7" id="KW-0472">Membrane</keyword>
<keyword evidence="4" id="KW-0800">Toxin</keyword>
<dbReference type="OrthoDB" id="7515000at2"/>
<protein>
    <submittedName>
        <fullName evidence="9">Hemolysin type calcium-binding protein</fullName>
    </submittedName>
</protein>
<evidence type="ECO:0000256" key="3">
    <source>
        <dbReference type="ARBA" id="ARBA00022525"/>
    </source>
</evidence>
<evidence type="ECO:0000256" key="2">
    <source>
        <dbReference type="ARBA" id="ARBA00004613"/>
    </source>
</evidence>
<proteinExistence type="predicted"/>
<dbReference type="GO" id="GO:0005509">
    <property type="term" value="F:calcium ion binding"/>
    <property type="evidence" value="ECO:0007669"/>
    <property type="project" value="InterPro"/>
</dbReference>
<evidence type="ECO:0000313" key="9">
    <source>
        <dbReference type="EMBL" id="RED43387.1"/>
    </source>
</evidence>
<accession>A0A3D9H1I7</accession>
<reference evidence="9 10" key="1">
    <citation type="submission" date="2018-07" db="EMBL/GenBank/DDBJ databases">
        <title>Genomic Encyclopedia of Type Strains, Phase III (KMG-III): the genomes of soil and plant-associated and newly described type strains.</title>
        <authorList>
            <person name="Whitman W."/>
        </authorList>
    </citation>
    <scope>NUCLEOTIDE SEQUENCE [LARGE SCALE GENOMIC DNA]</scope>
    <source>
        <strain evidence="9 10">CECT 8488</strain>
    </source>
</reference>
<evidence type="ECO:0000256" key="4">
    <source>
        <dbReference type="ARBA" id="ARBA00022656"/>
    </source>
</evidence>
<feature type="compositionally biased region" description="Polar residues" evidence="8">
    <location>
        <begin position="1"/>
        <end position="13"/>
    </location>
</feature>
<feature type="region of interest" description="Disordered" evidence="8">
    <location>
        <begin position="1"/>
        <end position="22"/>
    </location>
</feature>
<dbReference type="InterPro" id="IPR050557">
    <property type="entry name" value="RTX_toxin/Mannuronan_C5-epim"/>
</dbReference>
<dbReference type="RefSeq" id="WP_115939619.1">
    <property type="nucleotide sequence ID" value="NZ_QRDW01000022.1"/>
</dbReference>
<dbReference type="Pfam" id="PF00353">
    <property type="entry name" value="HemolysinCabind"/>
    <property type="match status" value="9"/>
</dbReference>
<dbReference type="PRINTS" id="PR01488">
    <property type="entry name" value="RTXTOXINA"/>
</dbReference>
<keyword evidence="6" id="KW-0843">Virulence</keyword>
<dbReference type="InterPro" id="IPR001343">
    <property type="entry name" value="Hemolysn_Ca-bd"/>
</dbReference>
<dbReference type="InterPro" id="IPR018511">
    <property type="entry name" value="Hemolysin-typ_Ca-bd_CS"/>
</dbReference>
<evidence type="ECO:0000313" key="10">
    <source>
        <dbReference type="Proteomes" id="UP000256845"/>
    </source>
</evidence>
<dbReference type="PANTHER" id="PTHR38340">
    <property type="entry name" value="S-LAYER PROTEIN"/>
    <property type="match status" value="1"/>
</dbReference>